<evidence type="ECO:0000313" key="1">
    <source>
        <dbReference type="EMBL" id="CAG4884156.1"/>
    </source>
</evidence>
<proteinExistence type="predicted"/>
<reference evidence="1" key="1">
    <citation type="submission" date="2021-04" db="EMBL/GenBank/DDBJ databases">
        <authorList>
            <person name="Hornung B."/>
        </authorList>
    </citation>
    <scope>NUCLEOTIDE SEQUENCE</scope>
    <source>
        <strain evidence="1">G5G6</strain>
    </source>
</reference>
<sequence>MGTRLSALTGNLLKKDPIDRLASAYYDGAQHLAEQLLQLLLLDESLHQLDRLRSQV</sequence>
<accession>A0A916NI62</accession>
<comment type="caution">
    <text evidence="1">The sequence shown here is derived from an EMBL/GenBank/DDBJ whole genome shotgun (WGS) entry which is preliminary data.</text>
</comment>
<dbReference type="EMBL" id="CAJQUM010000001">
    <property type="protein sequence ID" value="CAG4884156.1"/>
    <property type="molecule type" value="Genomic_DNA"/>
</dbReference>
<evidence type="ECO:0000313" key="2">
    <source>
        <dbReference type="Proteomes" id="UP000742786"/>
    </source>
</evidence>
<gene>
    <name evidence="1" type="ORF">GTOL_12039</name>
</gene>
<protein>
    <submittedName>
        <fullName evidence="1">Uncharacterized protein</fullName>
    </submittedName>
</protein>
<name>A0A916NI62_9PROT</name>
<dbReference type="AlphaFoldDB" id="A0A916NI62"/>
<organism evidence="1 2">
    <name type="scientific">Georgfuchsia toluolica</name>
    <dbReference type="NCBI Taxonomy" id="424218"/>
    <lineage>
        <taxon>Bacteria</taxon>
        <taxon>Pseudomonadati</taxon>
        <taxon>Pseudomonadota</taxon>
        <taxon>Betaproteobacteria</taxon>
        <taxon>Nitrosomonadales</taxon>
        <taxon>Sterolibacteriaceae</taxon>
        <taxon>Georgfuchsia</taxon>
    </lineage>
</organism>
<keyword evidence="2" id="KW-1185">Reference proteome</keyword>
<dbReference type="Proteomes" id="UP000742786">
    <property type="component" value="Unassembled WGS sequence"/>
</dbReference>